<dbReference type="Proteomes" id="UP000270411">
    <property type="component" value="Chromosome 1"/>
</dbReference>
<dbReference type="OrthoDB" id="9808624at2"/>
<accession>A0A3G8H347</accession>
<dbReference type="KEGG" id="cpau:EHF44_16960"/>
<dbReference type="AlphaFoldDB" id="A0A3G8H347"/>
<sequence length="234" mass="24746">MTNGYVPPSADAQRFSCPHCGAYAHQTWVRALAFSDIGGKPFANKEDGPVSLAENVGRTAPLMKNFAASMCASCKGVALWHGPRLIHPTATAAPPANPDLPDACRQDYEEAAAIMAVSPRGAAALLRLAIQKLCRELGGKGENINEDIKFLVKEKGLPEPARHALDAIRVVGNNAVHPGEMNVDDTPDVVARLFAALNFVVQTTITVPKEMEALYGAIPAGAQAAADKRDGRGN</sequence>
<evidence type="ECO:0000259" key="1">
    <source>
        <dbReference type="Pfam" id="PF13643"/>
    </source>
</evidence>
<name>A0A3G8H347_9BURK</name>
<feature type="domain" description="DUF4145" evidence="1">
    <location>
        <begin position="109"/>
        <end position="190"/>
    </location>
</feature>
<evidence type="ECO:0000313" key="3">
    <source>
        <dbReference type="Proteomes" id="UP000270411"/>
    </source>
</evidence>
<evidence type="ECO:0000313" key="2">
    <source>
        <dbReference type="EMBL" id="AZG14973.1"/>
    </source>
</evidence>
<dbReference type="EMBL" id="CP033969">
    <property type="protein sequence ID" value="AZG14973.1"/>
    <property type="molecule type" value="Genomic_DNA"/>
</dbReference>
<proteinExistence type="predicted"/>
<protein>
    <submittedName>
        <fullName evidence="2">DUF4145 domain-containing protein</fullName>
    </submittedName>
</protein>
<dbReference type="Pfam" id="PF13643">
    <property type="entry name" value="DUF4145"/>
    <property type="match status" value="1"/>
</dbReference>
<dbReference type="InterPro" id="IPR025285">
    <property type="entry name" value="DUF4145"/>
</dbReference>
<reference evidence="3" key="1">
    <citation type="submission" date="2018-11" db="EMBL/GenBank/DDBJ databases">
        <title>FDA dAtabase for Regulatory Grade micrObial Sequences (FDA-ARGOS): Supporting development and validation of Infectious Disease Dx tests.</title>
        <authorList>
            <person name="Goldberg B."/>
            <person name="Campos J."/>
            <person name="Tallon L."/>
            <person name="Sadzewicz L."/>
            <person name="Zhao X."/>
            <person name="Vavikolanu K."/>
            <person name="Mehta A."/>
            <person name="Aluvathingal J."/>
            <person name="Nadendla S."/>
            <person name="Geyer C."/>
            <person name="Nandy P."/>
            <person name="Yan Y."/>
            <person name="Sichtig H."/>
        </authorList>
    </citation>
    <scope>NUCLEOTIDE SEQUENCE [LARGE SCALE GENOMIC DNA]</scope>
    <source>
        <strain evidence="3">FDAARGOS_614</strain>
    </source>
</reference>
<organism evidence="2 3">
    <name type="scientific">Cupriavidus pauculus</name>
    <dbReference type="NCBI Taxonomy" id="82633"/>
    <lineage>
        <taxon>Bacteria</taxon>
        <taxon>Pseudomonadati</taxon>
        <taxon>Pseudomonadota</taxon>
        <taxon>Betaproteobacteria</taxon>
        <taxon>Burkholderiales</taxon>
        <taxon>Burkholderiaceae</taxon>
        <taxon>Cupriavidus</taxon>
    </lineage>
</organism>
<gene>
    <name evidence="2" type="ORF">EHF44_16960</name>
</gene>